<protein>
    <submittedName>
        <fullName evidence="1">Uncharacterized protein</fullName>
    </submittedName>
</protein>
<accession>A0A1I0TLZ1</accession>
<evidence type="ECO:0000313" key="2">
    <source>
        <dbReference type="Proteomes" id="UP000198836"/>
    </source>
</evidence>
<proteinExistence type="predicted"/>
<dbReference type="RefSeq" id="WP_090984869.1">
    <property type="nucleotide sequence ID" value="NZ_FOJM01000011.1"/>
</dbReference>
<evidence type="ECO:0000313" key="1">
    <source>
        <dbReference type="EMBL" id="SFA52707.1"/>
    </source>
</evidence>
<sequence length="296" mass="35104">MLNKEKLAGLLELALKDEELSQNKYKEKINNAALLVSVISSNFTAQQNHFGIFEAWTMYLSYLMRFAERNQLAVTLYHSEYQLAKQMTIDSLEELWTEIQERKDFLTGNYLEDSFFHGYKKMMLLGAMSLLGLHHLFAGTKFDHHKLAHFIEQHFYETKIWGESAHAYTLCTYWYFKKVDARDKSAEFLKALINGIIEVNKVDGLANPYYGVEDCALHNFLNQDTVEIDKKHSYYLEGFINLLVLQNYKNEIRFLWRDISYFVFKDFRLNETSDFYCWRNKLGKEHSVLPKLKQEW</sequence>
<reference evidence="2" key="1">
    <citation type="submission" date="2016-10" db="EMBL/GenBank/DDBJ databases">
        <authorList>
            <person name="Varghese N."/>
            <person name="Submissions S."/>
        </authorList>
    </citation>
    <scope>NUCLEOTIDE SEQUENCE [LARGE SCALE GENOMIC DNA]</scope>
    <source>
        <strain evidence="2">DSM 18130</strain>
    </source>
</reference>
<keyword evidence="2" id="KW-1185">Reference proteome</keyword>
<dbReference type="AlphaFoldDB" id="A0A1I0TLZ1"/>
<dbReference type="EMBL" id="FOJM01000011">
    <property type="protein sequence ID" value="SFA52707.1"/>
    <property type="molecule type" value="Genomic_DNA"/>
</dbReference>
<dbReference type="STRING" id="332999.SAMN04488511_111108"/>
<organism evidence="1 2">
    <name type="scientific">Pedobacter suwonensis</name>
    <dbReference type="NCBI Taxonomy" id="332999"/>
    <lineage>
        <taxon>Bacteria</taxon>
        <taxon>Pseudomonadati</taxon>
        <taxon>Bacteroidota</taxon>
        <taxon>Sphingobacteriia</taxon>
        <taxon>Sphingobacteriales</taxon>
        <taxon>Sphingobacteriaceae</taxon>
        <taxon>Pedobacter</taxon>
    </lineage>
</organism>
<dbReference type="Proteomes" id="UP000198836">
    <property type="component" value="Unassembled WGS sequence"/>
</dbReference>
<gene>
    <name evidence="1" type="ORF">SAMN04488511_111108</name>
</gene>
<name>A0A1I0TLZ1_9SPHI</name>